<reference evidence="2" key="2">
    <citation type="submission" date="2025-08" db="UniProtKB">
        <authorList>
            <consortium name="Ensembl"/>
        </authorList>
    </citation>
    <scope>IDENTIFICATION</scope>
</reference>
<dbReference type="Proteomes" id="UP000028760">
    <property type="component" value="Unassembled WGS sequence"/>
</dbReference>
<reference evidence="3" key="1">
    <citation type="submission" date="2013-10" db="EMBL/GenBank/DDBJ databases">
        <authorList>
            <person name="Schartl M."/>
            <person name="Warren W."/>
        </authorList>
    </citation>
    <scope>NUCLEOTIDE SEQUENCE [LARGE SCALE GENOMIC DNA]</scope>
    <source>
        <strain evidence="3">female</strain>
    </source>
</reference>
<accession>A0A096LX56</accession>
<reference evidence="2" key="3">
    <citation type="submission" date="2025-09" db="UniProtKB">
        <authorList>
            <consortium name="Ensembl"/>
        </authorList>
    </citation>
    <scope>IDENTIFICATION</scope>
</reference>
<keyword evidence="3" id="KW-1185">Reference proteome</keyword>
<dbReference type="Pfam" id="PF18717">
    <property type="entry name" value="CxC4"/>
    <property type="match status" value="1"/>
</dbReference>
<sequence>YIYTHKRIPCLQDLPIKLRTCEEVPPPCFLPSESTCPSCPGPTPPELSPSKIVTSQATVYGISYVKKGISVAEKEYPVCGNIVRFQDYTSGFHNFNNNVLLTLPLCELLLSGLANKSTSGQMLETLSFFNDNRYHHQTVRKAFHHFLSLTNFKFDFSCYQCGHHPPVIIADANWKLAFDIP</sequence>
<dbReference type="EMBL" id="AYCK01029556">
    <property type="status" value="NOT_ANNOTATED_CDS"/>
    <property type="molecule type" value="Genomic_DNA"/>
</dbReference>
<dbReference type="InterPro" id="IPR039598">
    <property type="entry name" value="HMGXB3"/>
</dbReference>
<dbReference type="GeneTree" id="ENSGT00390000006983"/>
<protein>
    <recommendedName>
        <fullName evidence="1">HMG domain-containing protein</fullName>
    </recommendedName>
</protein>
<dbReference type="Ensembl" id="ENSPFOT00000029411.1">
    <property type="protein sequence ID" value="ENSPFOP00000023747.1"/>
    <property type="gene ID" value="ENSPFOG00000023588.1"/>
</dbReference>
<evidence type="ECO:0000259" key="1">
    <source>
        <dbReference type="Pfam" id="PF18717"/>
    </source>
</evidence>
<name>A0A096LX56_POEFO</name>
<organism evidence="2 3">
    <name type="scientific">Poecilia formosa</name>
    <name type="common">Amazon molly</name>
    <name type="synonym">Limia formosa</name>
    <dbReference type="NCBI Taxonomy" id="48698"/>
    <lineage>
        <taxon>Eukaryota</taxon>
        <taxon>Metazoa</taxon>
        <taxon>Chordata</taxon>
        <taxon>Craniata</taxon>
        <taxon>Vertebrata</taxon>
        <taxon>Euteleostomi</taxon>
        <taxon>Actinopterygii</taxon>
        <taxon>Neopterygii</taxon>
        <taxon>Teleostei</taxon>
        <taxon>Neoteleostei</taxon>
        <taxon>Acanthomorphata</taxon>
        <taxon>Ovalentaria</taxon>
        <taxon>Atherinomorphae</taxon>
        <taxon>Cyprinodontiformes</taxon>
        <taxon>Poeciliidae</taxon>
        <taxon>Poeciliinae</taxon>
        <taxon>Poecilia</taxon>
    </lineage>
</organism>
<proteinExistence type="predicted"/>
<dbReference type="AlphaFoldDB" id="A0A096LX56"/>
<dbReference type="PANTHER" id="PTHR17609:SF3">
    <property type="entry name" value="SAP DOMAIN-CONTAINING PROTEIN"/>
    <property type="match status" value="1"/>
</dbReference>
<evidence type="ECO:0000313" key="3">
    <source>
        <dbReference type="Proteomes" id="UP000028760"/>
    </source>
</evidence>
<dbReference type="PANTHER" id="PTHR17609">
    <property type="entry name" value="HMG DOMAIN-CONTAINING PROTEIN 3"/>
    <property type="match status" value="1"/>
</dbReference>
<evidence type="ECO:0000313" key="2">
    <source>
        <dbReference type="Ensembl" id="ENSPFOP00000023747.1"/>
    </source>
</evidence>
<dbReference type="InterPro" id="IPR040648">
    <property type="entry name" value="HMGXB3_CxC4"/>
</dbReference>
<feature type="domain" description="HMG" evidence="1">
    <location>
        <begin position="22"/>
        <end position="156"/>
    </location>
</feature>